<dbReference type="PANTHER" id="PTHR30055:SF234">
    <property type="entry name" value="HTH-TYPE TRANSCRIPTIONAL REGULATOR BETI"/>
    <property type="match status" value="1"/>
</dbReference>
<gene>
    <name evidence="5" type="ORF">MNBD_ALPHA02-1298</name>
</gene>
<name>A0A3B0QY54_9ZZZZ</name>
<protein>
    <submittedName>
        <fullName evidence="5">Transcriptional regulator, AcrR family</fullName>
    </submittedName>
</protein>
<evidence type="ECO:0000256" key="1">
    <source>
        <dbReference type="ARBA" id="ARBA00023015"/>
    </source>
</evidence>
<evidence type="ECO:0000259" key="4">
    <source>
        <dbReference type="PROSITE" id="PS50977"/>
    </source>
</evidence>
<dbReference type="GO" id="GO:0003700">
    <property type="term" value="F:DNA-binding transcription factor activity"/>
    <property type="evidence" value="ECO:0007669"/>
    <property type="project" value="TreeGrafter"/>
</dbReference>
<proteinExistence type="predicted"/>
<dbReference type="EMBL" id="UOED01000001">
    <property type="protein sequence ID" value="VAV86364.1"/>
    <property type="molecule type" value="Genomic_DNA"/>
</dbReference>
<feature type="domain" description="HTH tetR-type" evidence="4">
    <location>
        <begin position="6"/>
        <end position="66"/>
    </location>
</feature>
<dbReference type="AlphaFoldDB" id="A0A3B0QY54"/>
<dbReference type="PANTHER" id="PTHR30055">
    <property type="entry name" value="HTH-TYPE TRANSCRIPTIONAL REGULATOR RUTR"/>
    <property type="match status" value="1"/>
</dbReference>
<evidence type="ECO:0000256" key="2">
    <source>
        <dbReference type="ARBA" id="ARBA00023125"/>
    </source>
</evidence>
<dbReference type="GO" id="GO:0000976">
    <property type="term" value="F:transcription cis-regulatory region binding"/>
    <property type="evidence" value="ECO:0007669"/>
    <property type="project" value="TreeGrafter"/>
</dbReference>
<dbReference type="InterPro" id="IPR036271">
    <property type="entry name" value="Tet_transcr_reg_TetR-rel_C_sf"/>
</dbReference>
<dbReference type="PROSITE" id="PS50977">
    <property type="entry name" value="HTH_TETR_2"/>
    <property type="match status" value="1"/>
</dbReference>
<evidence type="ECO:0000313" key="5">
    <source>
        <dbReference type="EMBL" id="VAV86364.1"/>
    </source>
</evidence>
<dbReference type="InterPro" id="IPR050109">
    <property type="entry name" value="HTH-type_TetR-like_transc_reg"/>
</dbReference>
<dbReference type="SUPFAM" id="SSF48498">
    <property type="entry name" value="Tetracyclin repressor-like, C-terminal domain"/>
    <property type="match status" value="1"/>
</dbReference>
<evidence type="ECO:0000256" key="3">
    <source>
        <dbReference type="ARBA" id="ARBA00023163"/>
    </source>
</evidence>
<organism evidence="5">
    <name type="scientific">hydrothermal vent metagenome</name>
    <dbReference type="NCBI Taxonomy" id="652676"/>
    <lineage>
        <taxon>unclassified sequences</taxon>
        <taxon>metagenomes</taxon>
        <taxon>ecological metagenomes</taxon>
    </lineage>
</organism>
<reference evidence="5" key="1">
    <citation type="submission" date="2018-06" db="EMBL/GenBank/DDBJ databases">
        <authorList>
            <person name="Zhirakovskaya E."/>
        </authorList>
    </citation>
    <scope>NUCLEOTIDE SEQUENCE</scope>
</reference>
<keyword evidence="2" id="KW-0238">DNA-binding</keyword>
<dbReference type="SUPFAM" id="SSF46689">
    <property type="entry name" value="Homeodomain-like"/>
    <property type="match status" value="1"/>
</dbReference>
<sequence length="194" mass="21997">MSSKNIDTRKRILMASWDLLVTEQGCDARMSDIARRAGVSRQALYLHFKSRAELLFATVLYIDDEKGATARLEVCRAAKTGRERLEAFIDAWGNYIPEIYGVAKALLAARESDPAAAEAWDDRMHTVRAECEAAVTALSQDGRLSPDFTIERATDTLWTLLSVRNWEQLTRDCGWSQEDYIKNMKHNARVLLVK</sequence>
<dbReference type="Pfam" id="PF00440">
    <property type="entry name" value="TetR_N"/>
    <property type="match status" value="1"/>
</dbReference>
<dbReference type="InterPro" id="IPR009057">
    <property type="entry name" value="Homeodomain-like_sf"/>
</dbReference>
<accession>A0A3B0QY54</accession>
<dbReference type="InterPro" id="IPR001647">
    <property type="entry name" value="HTH_TetR"/>
</dbReference>
<dbReference type="Gene3D" id="1.10.357.10">
    <property type="entry name" value="Tetracycline Repressor, domain 2"/>
    <property type="match status" value="1"/>
</dbReference>
<keyword evidence="3" id="KW-0804">Transcription</keyword>
<keyword evidence="1" id="KW-0805">Transcription regulation</keyword>